<reference evidence="7" key="1">
    <citation type="submission" date="2017-02" db="UniProtKB">
        <authorList>
            <consortium name="WormBaseParasite"/>
        </authorList>
    </citation>
    <scope>IDENTIFICATION</scope>
</reference>
<proteinExistence type="predicted"/>
<evidence type="ECO:0000313" key="6">
    <source>
        <dbReference type="Proteomes" id="UP000274756"/>
    </source>
</evidence>
<dbReference type="InterPro" id="IPR036770">
    <property type="entry name" value="Ankyrin_rpt-contain_sf"/>
</dbReference>
<dbReference type="PIRSF" id="PIRSF000654">
    <property type="entry name" value="Integrin-linked_kinase"/>
    <property type="match status" value="1"/>
</dbReference>
<sequence>MSLSSHYHAHKPNVPIIMEDVFGWVREGNTFQVRVWLDDSEHDLNIGDDHAFSLLHWASKEGHVSIVDLLLSRGARVNDTNMGDDTSLHLAAAHGHREVVVRLLARKADVSAVNEHGMTPLHYACFWGYVQIAEDLIRCGAQVGACNKKGQTSLDICQPQARNSIIELAKEYGQNINQKITFKDHNWSGTKTRTRDATLSRYTGVDMSSLSLSIKIAESHSGELWRGKWQGNDIVARILAIPDVTPRISREFQSEFPALRCYLFFHLKSRRIVILFYYKKFGHKSTKY</sequence>
<organism evidence="5 7">
    <name type="scientific">Dracunculus medinensis</name>
    <name type="common">Guinea worm</name>
    <dbReference type="NCBI Taxonomy" id="318479"/>
    <lineage>
        <taxon>Eukaryota</taxon>
        <taxon>Metazoa</taxon>
        <taxon>Ecdysozoa</taxon>
        <taxon>Nematoda</taxon>
        <taxon>Chromadorea</taxon>
        <taxon>Rhabditida</taxon>
        <taxon>Spirurina</taxon>
        <taxon>Dracunculoidea</taxon>
        <taxon>Dracunculidae</taxon>
        <taxon>Dracunculus</taxon>
    </lineage>
</organism>
<dbReference type="OrthoDB" id="6718656at2759"/>
<evidence type="ECO:0000313" key="7">
    <source>
        <dbReference type="WBParaSite" id="DME_0000069101-mRNA-1"/>
    </source>
</evidence>
<dbReference type="EMBL" id="UYYG01001151">
    <property type="protein sequence ID" value="VDN55078.1"/>
    <property type="molecule type" value="Genomic_DNA"/>
</dbReference>
<dbReference type="PROSITE" id="PS50297">
    <property type="entry name" value="ANK_REP_REGION"/>
    <property type="match status" value="3"/>
</dbReference>
<dbReference type="Gene3D" id="3.30.200.20">
    <property type="entry name" value="Phosphorylase Kinase, domain 1"/>
    <property type="match status" value="1"/>
</dbReference>
<dbReference type="Proteomes" id="UP000038040">
    <property type="component" value="Unplaced"/>
</dbReference>
<feature type="repeat" description="ANK" evidence="3">
    <location>
        <begin position="50"/>
        <end position="82"/>
    </location>
</feature>
<dbReference type="PROSITE" id="PS50088">
    <property type="entry name" value="ANK_REPEAT"/>
    <property type="match status" value="3"/>
</dbReference>
<dbReference type="Proteomes" id="UP000274756">
    <property type="component" value="Unassembled WGS sequence"/>
</dbReference>
<dbReference type="Gene3D" id="1.25.40.20">
    <property type="entry name" value="Ankyrin repeat-containing domain"/>
    <property type="match status" value="1"/>
</dbReference>
<dbReference type="STRING" id="318479.A0A0N4U219"/>
<dbReference type="PANTHER" id="PTHR24180">
    <property type="entry name" value="CYCLIN-DEPENDENT KINASE INHIBITOR 2C-RELATED"/>
    <property type="match status" value="1"/>
</dbReference>
<keyword evidence="2 3" id="KW-0040">ANK repeat</keyword>
<dbReference type="InterPro" id="IPR002110">
    <property type="entry name" value="Ankyrin_rpt"/>
</dbReference>
<dbReference type="Pfam" id="PF12796">
    <property type="entry name" value="Ank_2"/>
    <property type="match status" value="1"/>
</dbReference>
<evidence type="ECO:0000256" key="3">
    <source>
        <dbReference type="PROSITE-ProRule" id="PRU00023"/>
    </source>
</evidence>
<dbReference type="SUPFAM" id="SSF48403">
    <property type="entry name" value="Ankyrin repeat"/>
    <property type="match status" value="1"/>
</dbReference>
<accession>A0A0N4U219</accession>
<protein>
    <submittedName>
        <fullName evidence="7">ANK_REP_REGION domain-containing protein</fullName>
    </submittedName>
</protein>
<keyword evidence="1" id="KW-0677">Repeat</keyword>
<evidence type="ECO:0000256" key="2">
    <source>
        <dbReference type="ARBA" id="ARBA00023043"/>
    </source>
</evidence>
<dbReference type="FunFam" id="1.25.40.20:FF:000050">
    <property type="entry name" value="integrin-linked protein kinase"/>
    <property type="match status" value="1"/>
</dbReference>
<dbReference type="WBParaSite" id="DME_0000069101-mRNA-1">
    <property type="protein sequence ID" value="DME_0000069101-mRNA-1"/>
    <property type="gene ID" value="DME_0000069101"/>
</dbReference>
<dbReference type="InterPro" id="IPR051637">
    <property type="entry name" value="Ank_repeat_dom-contain_49"/>
</dbReference>
<dbReference type="SMART" id="SM00248">
    <property type="entry name" value="ANK"/>
    <property type="match status" value="3"/>
</dbReference>
<evidence type="ECO:0000313" key="4">
    <source>
        <dbReference type="EMBL" id="VDN55078.1"/>
    </source>
</evidence>
<feature type="repeat" description="ANK" evidence="3">
    <location>
        <begin position="83"/>
        <end position="115"/>
    </location>
</feature>
<feature type="repeat" description="ANK" evidence="3">
    <location>
        <begin position="116"/>
        <end position="148"/>
    </location>
</feature>
<gene>
    <name evidence="4" type="ORF">DME_LOCUS5051</name>
</gene>
<evidence type="ECO:0000313" key="5">
    <source>
        <dbReference type="Proteomes" id="UP000038040"/>
    </source>
</evidence>
<reference evidence="4 6" key="2">
    <citation type="submission" date="2018-11" db="EMBL/GenBank/DDBJ databases">
        <authorList>
            <consortium name="Pathogen Informatics"/>
        </authorList>
    </citation>
    <scope>NUCLEOTIDE SEQUENCE [LARGE SCALE GENOMIC DNA]</scope>
</reference>
<dbReference type="AlphaFoldDB" id="A0A0N4U219"/>
<name>A0A0N4U219_DRAME</name>
<dbReference type="PANTHER" id="PTHR24180:SF45">
    <property type="entry name" value="POLY [ADP-RIBOSE] POLYMERASE TANKYRASE"/>
    <property type="match status" value="1"/>
</dbReference>
<evidence type="ECO:0000256" key="1">
    <source>
        <dbReference type="ARBA" id="ARBA00022737"/>
    </source>
</evidence>
<keyword evidence="6" id="KW-1185">Reference proteome</keyword>